<evidence type="ECO:0000256" key="2">
    <source>
        <dbReference type="ARBA" id="ARBA00022670"/>
    </source>
</evidence>
<feature type="signal peptide" evidence="6">
    <location>
        <begin position="1"/>
        <end position="17"/>
    </location>
</feature>
<evidence type="ECO:0000256" key="1">
    <source>
        <dbReference type="ARBA" id="ARBA00011079"/>
    </source>
</evidence>
<evidence type="ECO:0000256" key="5">
    <source>
        <dbReference type="ARBA" id="ARBA00023180"/>
    </source>
</evidence>
<sequence length="475" mass="53348">MGRFVIFLAFAVGNVAANGCTFKLKTFDVKVDHFSFTSTVTFPLRYLINDTFWNPSSRVAPIFIYTGNEGDVHWFAENTGLLCEFAPYFEAIIVFAEHRYYGWSMPFGNLSYSEPKYLRYLTSSQALADYVDLIEELKIAYPKQQKQHPTPVIAFGGSYGGMLSAWIRMKYPGVVTGALAASAPIWMFTNMTSCDAFNRVATSSYRITGGNECVDIIRKSWAAINRIGASDEGREWLTKTFKPCNPMNELSDIKLLKDWLVNMWVNLIMADYPYPANFSSPLPPYPVKVICKKIVDSVNDSSDDKQLLAGISEGATIFFNGTGNLKFMEFGTQCPPDSEVLGWGYQLCTEMVMPICDTGDTMFEKGDWDIESISDNCYKKYKVRPEVNYIRNMYGGKAISASSNIIFSNDPMDPWSTGGVLHNVSESSIAVLIPGGAHHMDLRPSDPLEPPSVKQARKLYRSVFKQWVNSLNDKF</sequence>
<dbReference type="Proteomes" id="UP001307889">
    <property type="component" value="Chromosome 14"/>
</dbReference>
<proteinExistence type="inferred from homology"/>
<gene>
    <name evidence="7" type="ORF">NTJ_15341</name>
</gene>
<dbReference type="Pfam" id="PF05577">
    <property type="entry name" value="Peptidase_S28"/>
    <property type="match status" value="1"/>
</dbReference>
<keyword evidence="2" id="KW-0645">Protease</keyword>
<feature type="chain" id="PRO_5045941536" evidence="6">
    <location>
        <begin position="18"/>
        <end position="475"/>
    </location>
</feature>
<keyword evidence="8" id="KW-1185">Reference proteome</keyword>
<dbReference type="PANTHER" id="PTHR11010:SF38">
    <property type="entry name" value="LYSOSOMAL PRO-X CARBOXYPEPTIDASE"/>
    <property type="match status" value="1"/>
</dbReference>
<accession>A0ABN7BDS0</accession>
<evidence type="ECO:0000256" key="3">
    <source>
        <dbReference type="ARBA" id="ARBA00022729"/>
    </source>
</evidence>
<dbReference type="EMBL" id="AP028922">
    <property type="protein sequence ID" value="BET02523.1"/>
    <property type="molecule type" value="Genomic_DNA"/>
</dbReference>
<dbReference type="Gene3D" id="3.40.50.1820">
    <property type="entry name" value="alpha/beta hydrolase"/>
    <property type="match status" value="1"/>
</dbReference>
<dbReference type="InterPro" id="IPR008758">
    <property type="entry name" value="Peptidase_S28"/>
</dbReference>
<evidence type="ECO:0000256" key="6">
    <source>
        <dbReference type="SAM" id="SignalP"/>
    </source>
</evidence>
<evidence type="ECO:0000313" key="8">
    <source>
        <dbReference type="Proteomes" id="UP001307889"/>
    </source>
</evidence>
<keyword evidence="3 6" id="KW-0732">Signal</keyword>
<keyword evidence="4" id="KW-0378">Hydrolase</keyword>
<dbReference type="Gene3D" id="1.20.120.980">
    <property type="entry name" value="Serine carboxypeptidase S28, SKS domain"/>
    <property type="match status" value="1"/>
</dbReference>
<protein>
    <submittedName>
        <fullName evidence="7">Lysosomal Pro-X</fullName>
    </submittedName>
</protein>
<name>A0ABN7BDS0_9HEMI</name>
<dbReference type="InterPro" id="IPR042269">
    <property type="entry name" value="Ser_carbopepase_S28_SKS"/>
</dbReference>
<comment type="similarity">
    <text evidence="1">Belongs to the peptidase S28 family.</text>
</comment>
<keyword evidence="5" id="KW-0325">Glycoprotein</keyword>
<evidence type="ECO:0000313" key="7">
    <source>
        <dbReference type="EMBL" id="BET02523.1"/>
    </source>
</evidence>
<reference evidence="7 8" key="1">
    <citation type="submission" date="2023-09" db="EMBL/GenBank/DDBJ databases">
        <title>Nesidiocoris tenuis whole genome shotgun sequence.</title>
        <authorList>
            <person name="Shibata T."/>
            <person name="Shimoda M."/>
            <person name="Kobayashi T."/>
            <person name="Uehara T."/>
        </authorList>
    </citation>
    <scope>NUCLEOTIDE SEQUENCE [LARGE SCALE GENOMIC DNA]</scope>
    <source>
        <strain evidence="7 8">Japan</strain>
    </source>
</reference>
<dbReference type="InterPro" id="IPR029058">
    <property type="entry name" value="AB_hydrolase_fold"/>
</dbReference>
<organism evidence="7 8">
    <name type="scientific">Nesidiocoris tenuis</name>
    <dbReference type="NCBI Taxonomy" id="355587"/>
    <lineage>
        <taxon>Eukaryota</taxon>
        <taxon>Metazoa</taxon>
        <taxon>Ecdysozoa</taxon>
        <taxon>Arthropoda</taxon>
        <taxon>Hexapoda</taxon>
        <taxon>Insecta</taxon>
        <taxon>Pterygota</taxon>
        <taxon>Neoptera</taxon>
        <taxon>Paraneoptera</taxon>
        <taxon>Hemiptera</taxon>
        <taxon>Heteroptera</taxon>
        <taxon>Panheteroptera</taxon>
        <taxon>Cimicomorpha</taxon>
        <taxon>Miridae</taxon>
        <taxon>Dicyphina</taxon>
        <taxon>Nesidiocoris</taxon>
    </lineage>
</organism>
<dbReference type="PANTHER" id="PTHR11010">
    <property type="entry name" value="PROTEASE S28 PRO-X CARBOXYPEPTIDASE-RELATED"/>
    <property type="match status" value="1"/>
</dbReference>
<evidence type="ECO:0000256" key="4">
    <source>
        <dbReference type="ARBA" id="ARBA00022801"/>
    </source>
</evidence>
<dbReference type="SUPFAM" id="SSF53474">
    <property type="entry name" value="alpha/beta-Hydrolases"/>
    <property type="match status" value="1"/>
</dbReference>